<feature type="transmembrane region" description="Helical" evidence="9">
    <location>
        <begin position="28"/>
        <end position="54"/>
    </location>
</feature>
<dbReference type="PROSITE" id="PS51779">
    <property type="entry name" value="POTRA"/>
    <property type="match status" value="1"/>
</dbReference>
<dbReference type="Pfam" id="PF08478">
    <property type="entry name" value="POTRA_1"/>
    <property type="match status" value="1"/>
</dbReference>
<dbReference type="EMBL" id="PJAI02000011">
    <property type="protein sequence ID" value="TYK65411.1"/>
    <property type="molecule type" value="Genomic_DNA"/>
</dbReference>
<accession>A0ABY3MW84</accession>
<keyword evidence="6 9" id="KW-1133">Transmembrane helix</keyword>
<comment type="subunit">
    <text evidence="9">Part of a complex composed of FtsB, FtsL and FtsQ.</text>
</comment>
<dbReference type="InterPro" id="IPR026579">
    <property type="entry name" value="FtsQ"/>
</dbReference>
<dbReference type="InterPro" id="IPR045335">
    <property type="entry name" value="FtsQ_C_sf"/>
</dbReference>
<dbReference type="PANTHER" id="PTHR35851">
    <property type="entry name" value="CELL DIVISION PROTEIN FTSQ"/>
    <property type="match status" value="1"/>
</dbReference>
<keyword evidence="7 9" id="KW-0472">Membrane</keyword>
<keyword evidence="8 9" id="KW-0131">Cell cycle</keyword>
<evidence type="ECO:0000256" key="6">
    <source>
        <dbReference type="ARBA" id="ARBA00022989"/>
    </source>
</evidence>
<dbReference type="Pfam" id="PF03799">
    <property type="entry name" value="FtsQ_DivIB_C"/>
    <property type="match status" value="1"/>
</dbReference>
<proteinExistence type="inferred from homology"/>
<evidence type="ECO:0000256" key="5">
    <source>
        <dbReference type="ARBA" id="ARBA00022692"/>
    </source>
</evidence>
<keyword evidence="3 9" id="KW-0997">Cell inner membrane</keyword>
<evidence type="ECO:0000259" key="10">
    <source>
        <dbReference type="PROSITE" id="PS51779"/>
    </source>
</evidence>
<evidence type="ECO:0000313" key="11">
    <source>
        <dbReference type="EMBL" id="TYK65411.1"/>
    </source>
</evidence>
<comment type="caution">
    <text evidence="11">The sequence shown here is derived from an EMBL/GenBank/DDBJ whole genome shotgun (WGS) entry which is preliminary data.</text>
</comment>
<dbReference type="Gene3D" id="3.40.50.11690">
    <property type="entry name" value="Cell division protein FtsQ/DivIB"/>
    <property type="match status" value="1"/>
</dbReference>
<evidence type="ECO:0000256" key="4">
    <source>
        <dbReference type="ARBA" id="ARBA00022618"/>
    </source>
</evidence>
<dbReference type="HAMAP" id="MF_00911">
    <property type="entry name" value="FtsQ_subfam"/>
    <property type="match status" value="1"/>
</dbReference>
<evidence type="ECO:0000256" key="2">
    <source>
        <dbReference type="ARBA" id="ARBA00022475"/>
    </source>
</evidence>
<sequence length="333" mass="38274">MATQNIAKKVANRVVNKTKQSIEEQPHVTTLSFSLGLVFFIAVIVSLISISWWLTQHFTGQENAPVTSIIVTGEMPYSQRNDIIEAIDQIDMGNFFQVDVNEVQNRVMTLPWVYSVAVRKQWPNELKIYVVDQTPVAIWNGDFIINQLGHVFQANIARIKHYLPHFFGPEGSELLALENYINLNELLEYKALKIDELVLSERFSWLLTLNDGVTLNLGREERVERIQRFMDIYPIIKEQLKVKIITEKQQNQAVDYIDLRYDTGLAVGWKTVDNITRKKDHKILTNSTTNSTEIKVNTVKNETRHSVKNTLLNSRHSRNSNHLKSASLVKSLS</sequence>
<gene>
    <name evidence="9" type="primary">ftsQ</name>
    <name evidence="11" type="ORF">CWS31_010790</name>
</gene>
<organism evidence="11 12">
    <name type="scientific">Colwellia echini</name>
    <dbReference type="NCBI Taxonomy" id="1982103"/>
    <lineage>
        <taxon>Bacteria</taxon>
        <taxon>Pseudomonadati</taxon>
        <taxon>Pseudomonadota</taxon>
        <taxon>Gammaproteobacteria</taxon>
        <taxon>Alteromonadales</taxon>
        <taxon>Colwelliaceae</taxon>
        <taxon>Colwellia</taxon>
    </lineage>
</organism>
<dbReference type="Gene3D" id="3.10.20.310">
    <property type="entry name" value="membrane protein fhac"/>
    <property type="match status" value="1"/>
</dbReference>
<comment type="subcellular location">
    <subcellularLocation>
        <location evidence="9">Cell inner membrane</location>
        <topology evidence="9">Single-pass type II membrane protein</topology>
    </subcellularLocation>
    <subcellularLocation>
        <location evidence="1">Membrane</location>
    </subcellularLocation>
    <text evidence="9">Localizes to the division septum.</text>
</comment>
<evidence type="ECO:0000256" key="9">
    <source>
        <dbReference type="HAMAP-Rule" id="MF_00911"/>
    </source>
</evidence>
<dbReference type="InterPro" id="IPR005548">
    <property type="entry name" value="Cell_div_FtsQ/DivIB_C"/>
</dbReference>
<feature type="domain" description="POTRA" evidence="10">
    <location>
        <begin position="64"/>
        <end position="133"/>
    </location>
</feature>
<dbReference type="InterPro" id="IPR034746">
    <property type="entry name" value="POTRA"/>
</dbReference>
<comment type="similarity">
    <text evidence="9">Belongs to the FtsQ/DivIB family. FtsQ subfamily.</text>
</comment>
<comment type="function">
    <text evidence="9">Essential cell division protein. May link together the upstream cell division proteins, which are predominantly cytoplasmic, with the downstream cell division proteins, which are predominantly periplasmic. May control correct divisome assembly.</text>
</comment>
<evidence type="ECO:0000256" key="8">
    <source>
        <dbReference type="ARBA" id="ARBA00023306"/>
    </source>
</evidence>
<name>A0ABY3MW84_9GAMM</name>
<dbReference type="PANTHER" id="PTHR35851:SF1">
    <property type="entry name" value="CELL DIVISION PROTEIN FTSQ"/>
    <property type="match status" value="1"/>
</dbReference>
<evidence type="ECO:0000313" key="12">
    <source>
        <dbReference type="Proteomes" id="UP000815846"/>
    </source>
</evidence>
<keyword evidence="5 9" id="KW-0812">Transmembrane</keyword>
<evidence type="ECO:0000256" key="3">
    <source>
        <dbReference type="ARBA" id="ARBA00022519"/>
    </source>
</evidence>
<protein>
    <recommendedName>
        <fullName evidence="9">Cell division protein FtsQ</fullName>
    </recommendedName>
</protein>
<dbReference type="Proteomes" id="UP000815846">
    <property type="component" value="Unassembled WGS sequence"/>
</dbReference>
<dbReference type="InterPro" id="IPR013685">
    <property type="entry name" value="POTRA_FtsQ_type"/>
</dbReference>
<evidence type="ECO:0000256" key="7">
    <source>
        <dbReference type="ARBA" id="ARBA00023136"/>
    </source>
</evidence>
<reference evidence="11 12" key="1">
    <citation type="submission" date="2019-08" db="EMBL/GenBank/DDBJ databases">
        <title>Microbe sample from Colwellia echini.</title>
        <authorList>
            <person name="Christiansen L."/>
            <person name="Pathiraja D."/>
            <person name="Schultz-Johansen M."/>
            <person name="Choi I.-G."/>
            <person name="Stougaard P."/>
        </authorList>
    </citation>
    <scope>NUCLEOTIDE SEQUENCE [LARGE SCALE GENOMIC DNA]</scope>
    <source>
        <strain evidence="11 12">A3</strain>
    </source>
</reference>
<keyword evidence="4 9" id="KW-0132">Cell division</keyword>
<keyword evidence="12" id="KW-1185">Reference proteome</keyword>
<evidence type="ECO:0000256" key="1">
    <source>
        <dbReference type="ARBA" id="ARBA00004370"/>
    </source>
</evidence>
<keyword evidence="2 9" id="KW-1003">Cell membrane</keyword>